<comment type="caution">
    <text evidence="1">The sequence shown here is derived from an EMBL/GenBank/DDBJ whole genome shotgun (WGS) entry which is preliminary data.</text>
</comment>
<organism evidence="1 2">
    <name type="scientific">Vermiconidia calcicola</name>
    <dbReference type="NCBI Taxonomy" id="1690605"/>
    <lineage>
        <taxon>Eukaryota</taxon>
        <taxon>Fungi</taxon>
        <taxon>Dikarya</taxon>
        <taxon>Ascomycota</taxon>
        <taxon>Pezizomycotina</taxon>
        <taxon>Dothideomycetes</taxon>
        <taxon>Dothideomycetidae</taxon>
        <taxon>Mycosphaerellales</taxon>
        <taxon>Extremaceae</taxon>
        <taxon>Vermiconidia</taxon>
    </lineage>
</organism>
<name>A0ACC3MPW4_9PEZI</name>
<proteinExistence type="predicted"/>
<evidence type="ECO:0000313" key="1">
    <source>
        <dbReference type="EMBL" id="KAK3700453.1"/>
    </source>
</evidence>
<evidence type="ECO:0000313" key="2">
    <source>
        <dbReference type="Proteomes" id="UP001281147"/>
    </source>
</evidence>
<dbReference type="EMBL" id="JAUTXU010000185">
    <property type="protein sequence ID" value="KAK3700453.1"/>
    <property type="molecule type" value="Genomic_DNA"/>
</dbReference>
<gene>
    <name evidence="1" type="ORF">LTR37_015957</name>
</gene>
<dbReference type="Proteomes" id="UP001281147">
    <property type="component" value="Unassembled WGS sequence"/>
</dbReference>
<keyword evidence="2" id="KW-1185">Reference proteome</keyword>
<accession>A0ACC3MPW4</accession>
<reference evidence="1" key="1">
    <citation type="submission" date="2023-07" db="EMBL/GenBank/DDBJ databases">
        <title>Black Yeasts Isolated from many extreme environments.</title>
        <authorList>
            <person name="Coleine C."/>
            <person name="Stajich J.E."/>
            <person name="Selbmann L."/>
        </authorList>
    </citation>
    <scope>NUCLEOTIDE SEQUENCE</scope>
    <source>
        <strain evidence="1">CCFEE 5714</strain>
    </source>
</reference>
<sequence length="157" mass="18013">MAALSMTTLSNKRQFISLQGIPVKILVGAEGKCFYVHSSLLREHSEFFKAALNEVWQEGKERMVRLPEEQPAIFELYMQWLYTKRVFWTMEDRGADFERLSTLYGLGERIFDTVFQDSTMTAIVTASRTKDDNGKTWSPIGLNTSIIYENTPENSPA</sequence>
<protein>
    <submittedName>
        <fullName evidence="1">Uncharacterized protein</fullName>
    </submittedName>
</protein>